<dbReference type="InterPro" id="IPR014025">
    <property type="entry name" value="Glutaredoxin_subgr"/>
</dbReference>
<dbReference type="GO" id="GO:0005737">
    <property type="term" value="C:cytoplasm"/>
    <property type="evidence" value="ECO:0007669"/>
    <property type="project" value="TreeGrafter"/>
</dbReference>
<evidence type="ECO:0000256" key="2">
    <source>
        <dbReference type="ARBA" id="ARBA00023002"/>
    </source>
</evidence>
<dbReference type="Pfam" id="PF00462">
    <property type="entry name" value="Glutaredoxin"/>
    <property type="match status" value="1"/>
</dbReference>
<dbReference type="PANTHER" id="PTHR10430">
    <property type="entry name" value="PEROXIREDOXIN"/>
    <property type="match status" value="1"/>
</dbReference>
<dbReference type="Pfam" id="PF08534">
    <property type="entry name" value="Redoxin"/>
    <property type="match status" value="1"/>
</dbReference>
<protein>
    <submittedName>
        <fullName evidence="5">Glutathione peroxidase</fullName>
    </submittedName>
</protein>
<dbReference type="SUPFAM" id="SSF52833">
    <property type="entry name" value="Thioredoxin-like"/>
    <property type="match status" value="1"/>
</dbReference>
<keyword evidence="1 5" id="KW-0575">Peroxidase</keyword>
<sequence length="248" mass="27719">MLQSKEGQKVPSVVFHVRQNSQWVDISTDDIFSGKTVIVFSLPGAFTPTCSSSHVPRFNQLARTFKAHGVDEIVCISVNDTFVMNEWKVDQAAENIRFIPDGNGEFTEGMGMLVDKNHLGFGKRSWRYSMLVKNGVIEKMFIEPEVEGDPFEVSDADTMLEYIAPGVEKPLDVSIMTRKGCPFCARAKAMLEDEGIEYEELELNRDYTDRSLRAIARAGTVPQVFINGQRIGGSTDLEAWLNARDAAK</sequence>
<dbReference type="OrthoDB" id="9800621at2"/>
<dbReference type="AlphaFoldDB" id="A0A251XB53"/>
<dbReference type="GO" id="GO:0042744">
    <property type="term" value="P:hydrogen peroxide catabolic process"/>
    <property type="evidence" value="ECO:0007669"/>
    <property type="project" value="TreeGrafter"/>
</dbReference>
<dbReference type="FunFam" id="3.40.30.10:FF:000160">
    <property type="entry name" value="Peroxiredoxin family protein/glutaredoxin"/>
    <property type="match status" value="1"/>
</dbReference>
<organism evidence="5 6">
    <name type="scientific">Thioflexithrix psekupsensis</name>
    <dbReference type="NCBI Taxonomy" id="1570016"/>
    <lineage>
        <taxon>Bacteria</taxon>
        <taxon>Pseudomonadati</taxon>
        <taxon>Pseudomonadota</taxon>
        <taxon>Gammaproteobacteria</taxon>
        <taxon>Thiotrichales</taxon>
        <taxon>Thioflexithrix</taxon>
    </lineage>
</organism>
<evidence type="ECO:0000259" key="4">
    <source>
        <dbReference type="PROSITE" id="PS51352"/>
    </source>
</evidence>
<dbReference type="PROSITE" id="PS51352">
    <property type="entry name" value="THIOREDOXIN_2"/>
    <property type="match status" value="1"/>
</dbReference>
<dbReference type="PRINTS" id="PR00160">
    <property type="entry name" value="GLUTAREDOXIN"/>
</dbReference>
<dbReference type="EMBL" id="MSLT01000006">
    <property type="protein sequence ID" value="OUD15523.1"/>
    <property type="molecule type" value="Genomic_DNA"/>
</dbReference>
<dbReference type="RefSeq" id="WP_086487119.1">
    <property type="nucleotide sequence ID" value="NZ_MSLT01000006.1"/>
</dbReference>
<keyword evidence="6" id="KW-1185">Reference proteome</keyword>
<dbReference type="GO" id="GO:0034599">
    <property type="term" value="P:cellular response to oxidative stress"/>
    <property type="evidence" value="ECO:0007669"/>
    <property type="project" value="InterPro"/>
</dbReference>
<accession>A0A251XB53</accession>
<name>A0A251XB53_9GAMM</name>
<dbReference type="InterPro" id="IPR036249">
    <property type="entry name" value="Thioredoxin-like_sf"/>
</dbReference>
<dbReference type="InterPro" id="IPR013766">
    <property type="entry name" value="Thioredoxin_domain"/>
</dbReference>
<evidence type="ECO:0000313" key="6">
    <source>
        <dbReference type="Proteomes" id="UP000194798"/>
    </source>
</evidence>
<dbReference type="Proteomes" id="UP000194798">
    <property type="component" value="Unassembled WGS sequence"/>
</dbReference>
<dbReference type="CDD" id="cd03013">
    <property type="entry name" value="PRX5_like"/>
    <property type="match status" value="1"/>
</dbReference>
<dbReference type="InterPro" id="IPR002109">
    <property type="entry name" value="Glutaredoxin"/>
</dbReference>
<dbReference type="PANTHER" id="PTHR10430:SF16">
    <property type="entry name" value="PEROXIREDOXIN-5, MITOCHONDRIAL"/>
    <property type="match status" value="1"/>
</dbReference>
<keyword evidence="2" id="KW-0560">Oxidoreductase</keyword>
<dbReference type="PROSITE" id="PS51354">
    <property type="entry name" value="GLUTAREDOXIN_2"/>
    <property type="match status" value="1"/>
</dbReference>
<gene>
    <name evidence="5" type="ORF">TPSD3_03105</name>
</gene>
<dbReference type="InterPro" id="IPR037944">
    <property type="entry name" value="PRX5-like"/>
</dbReference>
<evidence type="ECO:0000256" key="3">
    <source>
        <dbReference type="PIRSR" id="PIRSR637944-1"/>
    </source>
</evidence>
<feature type="active site" description="Cysteine sulfenic acid (-SOH) intermediate" evidence="3">
    <location>
        <position position="50"/>
    </location>
</feature>
<comment type="caution">
    <text evidence="5">The sequence shown here is derived from an EMBL/GenBank/DDBJ whole genome shotgun (WGS) entry which is preliminary data.</text>
</comment>
<reference evidence="5 6" key="1">
    <citation type="submission" date="2016-12" db="EMBL/GenBank/DDBJ databases">
        <title>Thioflexothrix psekupsii D3 genome sequencing and assembly.</title>
        <authorList>
            <person name="Fomenkov A."/>
            <person name="Vincze T."/>
            <person name="Grabovich M."/>
            <person name="Anton B.P."/>
            <person name="Dubinina G."/>
            <person name="Orlova M."/>
            <person name="Belousova E."/>
            <person name="Roberts R.J."/>
        </authorList>
    </citation>
    <scope>NUCLEOTIDE SEQUENCE [LARGE SCALE GENOMIC DNA]</scope>
    <source>
        <strain evidence="5">D3</strain>
    </source>
</reference>
<dbReference type="Gene3D" id="3.40.30.10">
    <property type="entry name" value="Glutaredoxin"/>
    <property type="match status" value="2"/>
</dbReference>
<feature type="domain" description="Thioredoxin" evidence="4">
    <location>
        <begin position="4"/>
        <end position="168"/>
    </location>
</feature>
<dbReference type="InterPro" id="IPR013740">
    <property type="entry name" value="Redoxin"/>
</dbReference>
<proteinExistence type="predicted"/>
<dbReference type="GO" id="GO:0045454">
    <property type="term" value="P:cell redox homeostasis"/>
    <property type="evidence" value="ECO:0007669"/>
    <property type="project" value="TreeGrafter"/>
</dbReference>
<evidence type="ECO:0000313" key="5">
    <source>
        <dbReference type="EMBL" id="OUD15523.1"/>
    </source>
</evidence>
<evidence type="ECO:0000256" key="1">
    <source>
        <dbReference type="ARBA" id="ARBA00022559"/>
    </source>
</evidence>
<dbReference type="GO" id="GO:0008379">
    <property type="term" value="F:thioredoxin peroxidase activity"/>
    <property type="evidence" value="ECO:0007669"/>
    <property type="project" value="InterPro"/>
</dbReference>